<sequence length="387" mass="40891">MKRAKNFNEAATIKPFLTKCAFRRTKLAVAAGVALGLLAVSPAAGESPYCTELRAQIARASSSGSAGRFQAAAAKQRGDYARVSAKARALGCDRGQFLFFGDPPPPQCSQINAQLNQLSGAIASYDRASADDGGQRQALAARYEAECRNPQAAQARVARPRNFFEELFGVTPDESPGARGMPVVPDAELEEEPSDGKPRGGPMAICVRACDGGFFPITYSARSSNLDELATMCRALCPNAEVKLYTASQSKVLSSALSIDGEAYSDHPNAHKFETTYDPSCGCKPPGQSWAEALVEAERLIAERHAKDQVVTAEQAEQLSRALPPGAARGRKAKGAAATPEPTKTPEPAAQAQPSADNGAAAAPETYREVIGPDGIKRRMRVVAPAL</sequence>
<dbReference type="Proteomes" id="UP000424673">
    <property type="component" value="Chromosome"/>
</dbReference>
<dbReference type="EMBL" id="CP044328">
    <property type="protein sequence ID" value="QGM92977.1"/>
    <property type="molecule type" value="Genomic_DNA"/>
</dbReference>
<evidence type="ECO:0000256" key="1">
    <source>
        <dbReference type="SAM" id="MobiDB-lite"/>
    </source>
</evidence>
<gene>
    <name evidence="2" type="ORF">F7D13_02510</name>
</gene>
<feature type="region of interest" description="Disordered" evidence="1">
    <location>
        <begin position="312"/>
        <end position="375"/>
    </location>
</feature>
<keyword evidence="3" id="KW-1185">Reference proteome</keyword>
<feature type="compositionally biased region" description="Low complexity" evidence="1">
    <location>
        <begin position="335"/>
        <end position="354"/>
    </location>
</feature>
<evidence type="ECO:0000313" key="2">
    <source>
        <dbReference type="EMBL" id="QGM92977.1"/>
    </source>
</evidence>
<reference evidence="2 3" key="2">
    <citation type="journal article" date="2021" name="AMB Express">
        <title>Isolation and characterisation of Methylocystis spp. for poly-3-hydroxybutyrate production using waste methane feedstocks.</title>
        <authorList>
            <person name="Rumah B.L."/>
            <person name="Stead C.E."/>
            <person name="Claxton Stevens B.H."/>
            <person name="Minton N.P."/>
            <person name="Grosse-Honebrink A."/>
            <person name="Zhang Y."/>
        </authorList>
    </citation>
    <scope>NUCLEOTIDE SEQUENCE [LARGE SCALE GENOMIC DNA]</scope>
    <source>
        <strain evidence="2 3">BRCS1</strain>
    </source>
</reference>
<name>A0ABX6EGJ7_9HYPH</name>
<organism evidence="2 3">
    <name type="scientific">Methylocystis rosea</name>
    <dbReference type="NCBI Taxonomy" id="173366"/>
    <lineage>
        <taxon>Bacteria</taxon>
        <taxon>Pseudomonadati</taxon>
        <taxon>Pseudomonadota</taxon>
        <taxon>Alphaproteobacteria</taxon>
        <taxon>Hyphomicrobiales</taxon>
        <taxon>Methylocystaceae</taxon>
        <taxon>Methylocystis</taxon>
    </lineage>
</organism>
<dbReference type="InterPro" id="IPR021293">
    <property type="entry name" value="DUF2865"/>
</dbReference>
<reference evidence="3" key="1">
    <citation type="submission" date="2019-09" db="EMBL/GenBank/DDBJ databases">
        <title>Isolation and complete genome sequencing of Methylocystis species.</title>
        <authorList>
            <person name="Rumah B.L."/>
            <person name="Stead C.E."/>
            <person name="Stevens B.C."/>
            <person name="Minton N.P."/>
            <person name="Grosse-Honebrink A."/>
            <person name="Zhang Y."/>
        </authorList>
    </citation>
    <scope>NUCLEOTIDE SEQUENCE [LARGE SCALE GENOMIC DNA]</scope>
    <source>
        <strain evidence="3">BRCS1</strain>
    </source>
</reference>
<evidence type="ECO:0000313" key="3">
    <source>
        <dbReference type="Proteomes" id="UP000424673"/>
    </source>
</evidence>
<protein>
    <submittedName>
        <fullName evidence="2">DUF2865 domain-containing protein</fullName>
    </submittedName>
</protein>
<proteinExistence type="predicted"/>
<dbReference type="Pfam" id="PF11064">
    <property type="entry name" value="DUF2865"/>
    <property type="match status" value="1"/>
</dbReference>
<accession>A0ABX6EGJ7</accession>